<dbReference type="RefSeq" id="WP_085018516.1">
    <property type="nucleotide sequence ID" value="NZ_BMHD01000001.1"/>
</dbReference>
<dbReference type="Proteomes" id="UP000192775">
    <property type="component" value="Chromosome"/>
</dbReference>
<dbReference type="STRING" id="1619308.B5808_03685"/>
<evidence type="ECO:0000313" key="2">
    <source>
        <dbReference type="Proteomes" id="UP000192775"/>
    </source>
</evidence>
<dbReference type="EMBL" id="CP020715">
    <property type="protein sequence ID" value="ARJ04424.1"/>
    <property type="molecule type" value="Genomic_DNA"/>
</dbReference>
<proteinExistence type="predicted"/>
<keyword evidence="2" id="KW-1185">Reference proteome</keyword>
<gene>
    <name evidence="1" type="ORF">B5808_03685</name>
</gene>
<organism evidence="1 2">
    <name type="scientific">Cnuibacter physcomitrellae</name>
    <dbReference type="NCBI Taxonomy" id="1619308"/>
    <lineage>
        <taxon>Bacteria</taxon>
        <taxon>Bacillati</taxon>
        <taxon>Actinomycetota</taxon>
        <taxon>Actinomycetes</taxon>
        <taxon>Micrococcales</taxon>
        <taxon>Microbacteriaceae</taxon>
        <taxon>Cnuibacter</taxon>
    </lineage>
</organism>
<reference evidence="1 2" key="1">
    <citation type="submission" date="2017-04" db="EMBL/GenBank/DDBJ databases">
        <authorList>
            <person name="Afonso C.L."/>
            <person name="Miller P.J."/>
            <person name="Scott M.A."/>
            <person name="Spackman E."/>
            <person name="Goraichik I."/>
            <person name="Dimitrov K.M."/>
            <person name="Suarez D.L."/>
            <person name="Swayne D.E."/>
        </authorList>
    </citation>
    <scope>NUCLEOTIDE SEQUENCE [LARGE SCALE GENOMIC DNA]</scope>
    <source>
        <strain evidence="2">XA(T)</strain>
    </source>
</reference>
<name>A0A1X9LGV6_9MICO</name>
<dbReference type="KEGG" id="cphy:B5808_03685"/>
<evidence type="ECO:0000313" key="1">
    <source>
        <dbReference type="EMBL" id="ARJ04424.1"/>
    </source>
</evidence>
<protein>
    <submittedName>
        <fullName evidence="1">Uncharacterized protein</fullName>
    </submittedName>
</protein>
<sequence length="135" mass="13860">MAAKWIARILGIVVALLAIAGLFVEGDHLGGFANVDLTLDIARIVIAVALLWVGFGRVTRTALSTVLAVVGVVYVLMGIVALFDAEMFGLLPTGFTGFDIAFHIVAGLVALVGAFLPAATEPRTAADGPAVATGR</sequence>
<accession>A0A1X9LGV6</accession>
<dbReference type="AlphaFoldDB" id="A0A1X9LGV6"/>